<reference evidence="3 4" key="1">
    <citation type="submission" date="2018-03" db="EMBL/GenBank/DDBJ databases">
        <title>Novel Streptomyces sp. from soil.</title>
        <authorList>
            <person name="Tan G.Y.A."/>
            <person name="Lee Z.Y."/>
        </authorList>
    </citation>
    <scope>NUCLEOTIDE SEQUENCE [LARGE SCALE GENOMIC DNA]</scope>
    <source>
        <strain evidence="3 4">ST5x</strain>
    </source>
</reference>
<dbReference type="GO" id="GO:0004674">
    <property type="term" value="F:protein serine/threonine kinase activity"/>
    <property type="evidence" value="ECO:0007669"/>
    <property type="project" value="UniProtKB-KW"/>
</dbReference>
<dbReference type="SUPFAM" id="SSF55874">
    <property type="entry name" value="ATPase domain of HSP90 chaperone/DNA topoisomerase II/histidine kinase"/>
    <property type="match status" value="1"/>
</dbReference>
<comment type="caution">
    <text evidence="3">The sequence shown here is derived from an EMBL/GenBank/DDBJ whole genome shotgun (WGS) entry which is preliminary data.</text>
</comment>
<organism evidence="3 4">
    <name type="scientific">Streptomyces solincola</name>
    <dbReference type="NCBI Taxonomy" id="2100817"/>
    <lineage>
        <taxon>Bacteria</taxon>
        <taxon>Bacillati</taxon>
        <taxon>Actinomycetota</taxon>
        <taxon>Actinomycetes</taxon>
        <taxon>Kitasatosporales</taxon>
        <taxon>Streptomycetaceae</taxon>
        <taxon>Streptomyces</taxon>
    </lineage>
</organism>
<name>A0A2S9PWN2_9ACTN</name>
<protein>
    <submittedName>
        <fullName evidence="3">ATP-binding protein</fullName>
    </submittedName>
</protein>
<keyword evidence="1" id="KW-0418">Kinase</keyword>
<evidence type="ECO:0000256" key="1">
    <source>
        <dbReference type="ARBA" id="ARBA00022527"/>
    </source>
</evidence>
<keyword evidence="1" id="KW-0723">Serine/threonine-protein kinase</keyword>
<keyword evidence="3" id="KW-0067">ATP-binding</keyword>
<evidence type="ECO:0000313" key="3">
    <source>
        <dbReference type="EMBL" id="PRH78819.1"/>
    </source>
</evidence>
<dbReference type="InterPro" id="IPR036890">
    <property type="entry name" value="HATPase_C_sf"/>
</dbReference>
<dbReference type="Pfam" id="PF13581">
    <property type="entry name" value="HATPase_c_2"/>
    <property type="match status" value="1"/>
</dbReference>
<dbReference type="GO" id="GO:0005524">
    <property type="term" value="F:ATP binding"/>
    <property type="evidence" value="ECO:0007669"/>
    <property type="project" value="UniProtKB-KW"/>
</dbReference>
<dbReference type="AlphaFoldDB" id="A0A2S9PWN2"/>
<keyword evidence="3" id="KW-0547">Nucleotide-binding</keyword>
<evidence type="ECO:0000259" key="2">
    <source>
        <dbReference type="Pfam" id="PF13581"/>
    </source>
</evidence>
<dbReference type="InterPro" id="IPR050267">
    <property type="entry name" value="Anti-sigma-factor_SerPK"/>
</dbReference>
<dbReference type="PANTHER" id="PTHR35526">
    <property type="entry name" value="ANTI-SIGMA-F FACTOR RSBW-RELATED"/>
    <property type="match status" value="1"/>
</dbReference>
<keyword evidence="1" id="KW-0808">Transferase</keyword>
<feature type="domain" description="Histidine kinase/HSP90-like ATPase" evidence="2">
    <location>
        <begin position="31"/>
        <end position="138"/>
    </location>
</feature>
<dbReference type="InterPro" id="IPR003594">
    <property type="entry name" value="HATPase_dom"/>
</dbReference>
<evidence type="ECO:0000313" key="4">
    <source>
        <dbReference type="Proteomes" id="UP000239322"/>
    </source>
</evidence>
<dbReference type="RefSeq" id="WP_105868999.1">
    <property type="nucleotide sequence ID" value="NZ_PVLV01000166.1"/>
</dbReference>
<proteinExistence type="predicted"/>
<accession>A0A2S9PWN2</accession>
<keyword evidence="4" id="KW-1185">Reference proteome</keyword>
<sequence>MSSDPLWGDPLSEAADGVTVPFAGDLGDVTAARLAAAGFLGTLALGEPPVSAEHRDDILLAVSELAANAIQYAPGPFVLSLRRTFDGVHVVVADTNPDPPEPRRYHPSKGGGIGWHLIHALADEVSVVPGDDGKEIHLFLPW</sequence>
<dbReference type="OrthoDB" id="4286457at2"/>
<dbReference type="Gene3D" id="3.30.565.10">
    <property type="entry name" value="Histidine kinase-like ATPase, C-terminal domain"/>
    <property type="match status" value="1"/>
</dbReference>
<dbReference type="EMBL" id="PVLV01000166">
    <property type="protein sequence ID" value="PRH78819.1"/>
    <property type="molecule type" value="Genomic_DNA"/>
</dbReference>
<dbReference type="Proteomes" id="UP000239322">
    <property type="component" value="Unassembled WGS sequence"/>
</dbReference>
<gene>
    <name evidence="3" type="ORF">C6N75_12770</name>
</gene>
<dbReference type="CDD" id="cd16936">
    <property type="entry name" value="HATPase_RsbW-like"/>
    <property type="match status" value="1"/>
</dbReference>
<dbReference type="PANTHER" id="PTHR35526:SF3">
    <property type="entry name" value="ANTI-SIGMA-F FACTOR RSBW"/>
    <property type="match status" value="1"/>
</dbReference>